<gene>
    <name evidence="2" type="ORF">HK100_002043</name>
</gene>
<evidence type="ECO:0000256" key="1">
    <source>
        <dbReference type="SAM" id="MobiDB-lite"/>
    </source>
</evidence>
<proteinExistence type="predicted"/>
<protein>
    <submittedName>
        <fullName evidence="2">Uncharacterized protein</fullName>
    </submittedName>
</protein>
<dbReference type="Proteomes" id="UP001211907">
    <property type="component" value="Unassembled WGS sequence"/>
</dbReference>
<evidence type="ECO:0000313" key="3">
    <source>
        <dbReference type="Proteomes" id="UP001211907"/>
    </source>
</evidence>
<sequence length="75" mass="9061">MQQWFREKSIERNREETRKQEQRAEEDVKIEANRLRRERQLAQIENERAAAAQLAAQEQQTVFLKAQSEIARKKH</sequence>
<organism evidence="2 3">
    <name type="scientific">Physocladia obscura</name>
    <dbReference type="NCBI Taxonomy" id="109957"/>
    <lineage>
        <taxon>Eukaryota</taxon>
        <taxon>Fungi</taxon>
        <taxon>Fungi incertae sedis</taxon>
        <taxon>Chytridiomycota</taxon>
        <taxon>Chytridiomycota incertae sedis</taxon>
        <taxon>Chytridiomycetes</taxon>
        <taxon>Chytridiales</taxon>
        <taxon>Chytriomycetaceae</taxon>
        <taxon>Physocladia</taxon>
    </lineage>
</organism>
<keyword evidence="3" id="KW-1185">Reference proteome</keyword>
<comment type="caution">
    <text evidence="2">The sequence shown here is derived from an EMBL/GenBank/DDBJ whole genome shotgun (WGS) entry which is preliminary data.</text>
</comment>
<dbReference type="EMBL" id="JADGJH010001463">
    <property type="protein sequence ID" value="KAJ3113265.1"/>
    <property type="molecule type" value="Genomic_DNA"/>
</dbReference>
<accession>A0AAD5SWC7</accession>
<dbReference type="AlphaFoldDB" id="A0AAD5SWC7"/>
<name>A0AAD5SWC7_9FUNG</name>
<evidence type="ECO:0000313" key="2">
    <source>
        <dbReference type="EMBL" id="KAJ3113265.1"/>
    </source>
</evidence>
<feature type="region of interest" description="Disordered" evidence="1">
    <location>
        <begin position="1"/>
        <end position="25"/>
    </location>
</feature>
<reference evidence="2" key="1">
    <citation type="submission" date="2020-05" db="EMBL/GenBank/DDBJ databases">
        <title>Phylogenomic resolution of chytrid fungi.</title>
        <authorList>
            <person name="Stajich J.E."/>
            <person name="Amses K."/>
            <person name="Simmons R."/>
            <person name="Seto K."/>
            <person name="Myers J."/>
            <person name="Bonds A."/>
            <person name="Quandt C.A."/>
            <person name="Barry K."/>
            <person name="Liu P."/>
            <person name="Grigoriev I."/>
            <person name="Longcore J.E."/>
            <person name="James T.Y."/>
        </authorList>
    </citation>
    <scope>NUCLEOTIDE SEQUENCE</scope>
    <source>
        <strain evidence="2">JEL0513</strain>
    </source>
</reference>
<feature type="non-terminal residue" evidence="2">
    <location>
        <position position="75"/>
    </location>
</feature>